<sequence length="150" mass="16789">MPATKHGDVYELIAAYTADRETPRGRRWQHLSYTAPTPHGWLTFRPDDGQRWWLILELPKFELESSGTEYLPAPEMIIEQIDALLQRAAPDASAAVTDGLEELRTLVGRRDELTARIQAVAVDTVRAGGEKINVARAAKVSRPTLDKWLG</sequence>
<evidence type="ECO:0000313" key="2">
    <source>
        <dbReference type="Proteomes" id="UP000832097"/>
    </source>
</evidence>
<evidence type="ECO:0000313" key="1">
    <source>
        <dbReference type="EMBL" id="UOE45458.1"/>
    </source>
</evidence>
<gene>
    <name evidence="1" type="ORF">MTO99_06795</name>
</gene>
<organism evidence="1 2">
    <name type="scientific">Agromyces larvae</name>
    <dbReference type="NCBI Taxonomy" id="2929802"/>
    <lineage>
        <taxon>Bacteria</taxon>
        <taxon>Bacillati</taxon>
        <taxon>Actinomycetota</taxon>
        <taxon>Actinomycetes</taxon>
        <taxon>Micrococcales</taxon>
        <taxon>Microbacteriaceae</taxon>
        <taxon>Agromyces</taxon>
    </lineage>
</organism>
<protein>
    <submittedName>
        <fullName evidence="1">Uncharacterized protein</fullName>
    </submittedName>
</protein>
<keyword evidence="2" id="KW-1185">Reference proteome</keyword>
<name>A0ABY4C1V8_9MICO</name>
<accession>A0ABY4C1V8</accession>
<proteinExistence type="predicted"/>
<dbReference type="RefSeq" id="WP_243558054.1">
    <property type="nucleotide sequence ID" value="NZ_CP094528.1"/>
</dbReference>
<dbReference type="EMBL" id="CP094528">
    <property type="protein sequence ID" value="UOE45458.1"/>
    <property type="molecule type" value="Genomic_DNA"/>
</dbReference>
<reference evidence="1 2" key="1">
    <citation type="submission" date="2022-03" db="EMBL/GenBank/DDBJ databases">
        <title>Mucilaginibacter sp. isolated from the gut of Protaetia brevitarsis seulensis larvae.</title>
        <authorList>
            <person name="Won M."/>
            <person name="Kim S.-J."/>
            <person name="Kwon S.-W."/>
        </authorList>
    </citation>
    <scope>NUCLEOTIDE SEQUENCE [LARGE SCALE GENOMIC DNA]</scope>
    <source>
        <strain evidence="1 2">CFWR-12</strain>
    </source>
</reference>
<dbReference type="Proteomes" id="UP000832097">
    <property type="component" value="Chromosome"/>
</dbReference>